<dbReference type="Proteomes" id="UP001307849">
    <property type="component" value="Unassembled WGS sequence"/>
</dbReference>
<feature type="signal peptide" evidence="1">
    <location>
        <begin position="1"/>
        <end position="22"/>
    </location>
</feature>
<dbReference type="Pfam" id="PF17615">
    <property type="entry name" value="C166"/>
    <property type="match status" value="1"/>
</dbReference>
<comment type="caution">
    <text evidence="2">The sequence shown here is derived from an EMBL/GenBank/DDBJ whole genome shotgun (WGS) entry which is preliminary data.</text>
</comment>
<organism evidence="2 3">
    <name type="scientific">Arthrobotrys conoides</name>
    <dbReference type="NCBI Taxonomy" id="74498"/>
    <lineage>
        <taxon>Eukaryota</taxon>
        <taxon>Fungi</taxon>
        <taxon>Dikarya</taxon>
        <taxon>Ascomycota</taxon>
        <taxon>Pezizomycotina</taxon>
        <taxon>Orbiliomycetes</taxon>
        <taxon>Orbiliales</taxon>
        <taxon>Orbiliaceae</taxon>
        <taxon>Arthrobotrys</taxon>
    </lineage>
</organism>
<evidence type="ECO:0008006" key="4">
    <source>
        <dbReference type="Google" id="ProtNLM"/>
    </source>
</evidence>
<proteinExistence type="predicted"/>
<reference evidence="2 3" key="1">
    <citation type="submission" date="2019-10" db="EMBL/GenBank/DDBJ databases">
        <authorList>
            <person name="Palmer J.M."/>
        </authorList>
    </citation>
    <scope>NUCLEOTIDE SEQUENCE [LARGE SCALE GENOMIC DNA]</scope>
    <source>
        <strain evidence="2 3">TWF506</strain>
    </source>
</reference>
<keyword evidence="3" id="KW-1185">Reference proteome</keyword>
<evidence type="ECO:0000256" key="1">
    <source>
        <dbReference type="SAM" id="SignalP"/>
    </source>
</evidence>
<evidence type="ECO:0000313" key="3">
    <source>
        <dbReference type="Proteomes" id="UP001307849"/>
    </source>
</evidence>
<evidence type="ECO:0000313" key="2">
    <source>
        <dbReference type="EMBL" id="KAK6516164.1"/>
    </source>
</evidence>
<dbReference type="EMBL" id="JAVHJM010000003">
    <property type="protein sequence ID" value="KAK6516164.1"/>
    <property type="molecule type" value="Genomic_DNA"/>
</dbReference>
<keyword evidence="1" id="KW-0732">Signal</keyword>
<protein>
    <recommendedName>
        <fullName evidence="4">UVI-1 protein</fullName>
    </recommendedName>
</protein>
<name>A0AAN8NGP0_9PEZI</name>
<dbReference type="AlphaFoldDB" id="A0AAN8NGP0"/>
<accession>A0AAN8NGP0</accession>
<gene>
    <name evidence="2" type="ORF">TWF506_006076</name>
</gene>
<feature type="chain" id="PRO_5042817336" description="UVI-1 protein" evidence="1">
    <location>
        <begin position="23"/>
        <end position="204"/>
    </location>
</feature>
<sequence length="204" mass="21423">MLFFKKAVTCALALLAAPSIAALTVSQMVDNINMLTTKSRALQTPAKSISLINGPLIIIGQGPFPQIIVGFTEIITITSTAIAQMQGSASITAPADATAIANAFRTFVKVHQELLNILIGKAGLFSTVPLVGQPVAAVLRQLEAIVDTVAFAIIDLVDPSTQKMEITSDAASLSGTIDLSIKSYSGLSVTVKKRHARDFTTIEA</sequence>